<name>A0A1J5QNH9_9ZZZZ</name>
<dbReference type="EMBL" id="MLJW01000923">
    <property type="protein sequence ID" value="OIQ81455.1"/>
    <property type="molecule type" value="Genomic_DNA"/>
</dbReference>
<accession>A0A1J5QNH9</accession>
<dbReference type="InterPro" id="IPR010781">
    <property type="entry name" value="DUF1376"/>
</dbReference>
<gene>
    <name evidence="2" type="ORF">GALL_367840</name>
</gene>
<evidence type="ECO:0000313" key="2">
    <source>
        <dbReference type="EMBL" id="OIQ81455.1"/>
    </source>
</evidence>
<protein>
    <recommendedName>
        <fullName evidence="3">DUF1376 domain-containing protein</fullName>
    </recommendedName>
</protein>
<comment type="caution">
    <text evidence="2">The sequence shown here is derived from an EMBL/GenBank/DDBJ whole genome shotgun (WGS) entry which is preliminary data.</text>
</comment>
<evidence type="ECO:0008006" key="3">
    <source>
        <dbReference type="Google" id="ProtNLM"/>
    </source>
</evidence>
<reference evidence="2" key="1">
    <citation type="submission" date="2016-10" db="EMBL/GenBank/DDBJ databases">
        <title>Sequence of Gallionella enrichment culture.</title>
        <authorList>
            <person name="Poehlein A."/>
            <person name="Muehling M."/>
            <person name="Daniel R."/>
        </authorList>
    </citation>
    <scope>NUCLEOTIDE SEQUENCE</scope>
</reference>
<dbReference type="Pfam" id="PF07120">
    <property type="entry name" value="DUF1376"/>
    <property type="match status" value="1"/>
</dbReference>
<evidence type="ECO:0000256" key="1">
    <source>
        <dbReference type="SAM" id="MobiDB-lite"/>
    </source>
</evidence>
<organism evidence="2">
    <name type="scientific">mine drainage metagenome</name>
    <dbReference type="NCBI Taxonomy" id="410659"/>
    <lineage>
        <taxon>unclassified sequences</taxon>
        <taxon>metagenomes</taxon>
        <taxon>ecological metagenomes</taxon>
    </lineage>
</organism>
<feature type="region of interest" description="Disordered" evidence="1">
    <location>
        <begin position="144"/>
        <end position="163"/>
    </location>
</feature>
<proteinExistence type="predicted"/>
<sequence length="429" mass="46092">MHLSSPAELSALGGACLSCGEADAAPHLSEPLTPSDCDLRSSGMVFMPLDVGRLMDSDQFAMATGDEFKAAMALYAKAWLQVPAASLPNDDRVLAHLAGGYTPRRWRKVKDVAMRGWILCTDGRLYHPVIAEFAHDAWEKSKHTISDATPTRRASSPAERARRYRERQRLAKLAGAAATDGVVTASVTRDAVTPTVTETVTASVTQNVTPVTPSFKSETKEGGENVTASVTRHGATAMTDVTRDVVTAPQRQLPVLSTMPAAPGADAPSPPPFFDTKPSPRKPDVRHLTADQQALCEQVWTQYGSAYRARYGADPLQDGKARRQVADLVRSLGAQAPAIAAWYVGHGGRWYVEKGHDVGSLLADVGKLRTEFIASQVKVNILSRAQGPAAGPDRPSVPAPEKIKEQLQRLQNHFTSGRFAPAIAKESTG</sequence>
<dbReference type="AlphaFoldDB" id="A0A1J5QNH9"/>